<dbReference type="PIRSF" id="PIRSF001217">
    <property type="entry name" value="Protease_4_SppA"/>
    <property type="match status" value="1"/>
</dbReference>
<dbReference type="PANTHER" id="PTHR33209">
    <property type="entry name" value="PROTEASE 4"/>
    <property type="match status" value="1"/>
</dbReference>
<dbReference type="InterPro" id="IPR047272">
    <property type="entry name" value="S49_SppA_C"/>
</dbReference>
<dbReference type="Pfam" id="PF01343">
    <property type="entry name" value="Peptidase_S49"/>
    <property type="match status" value="2"/>
</dbReference>
<feature type="domain" description="Peptidase S49" evidence="8">
    <location>
        <begin position="347"/>
        <end position="498"/>
    </location>
</feature>
<sequence>MIRNTALISALICSPLLAAPTVAVYDLDAPVTESGTQASNPFLLDSPERPLTHFDIIRSLNQALTDDEVPAVVLDIDGAQLSLAQAQEIRALLQQLRAANKDVWVYTEYLTPISALIGSAANHMTLMPAGDVQLQGLYGESLYFKNLLDKVGVKVEVVHIGDFKSAGETFYRESPSEYAKKQEDALLDSVFSQIVEQISEGRKIPPAKMKEIIDLGSITPQQALEFKLVDHLEYRTNFINNLRELHEDETKFDDSYALPDLNGPEITGFFDMMKILMSAGKEKKLNSPYIAVVPLEGTITDESIAKARLEILKATRNTHCKGLVLRVNSPGGSALASDVLWEATSQFKKTKRPFVVSMGGVAASGGYYISAAADEIYAEPGTITGSIGVVGMKLVMGDALDKLGINVHASKRGKHADILNSTRPYTDQERAMIKQSMLEVYANFKQRIVDGRGDKLKGQLEKLAGGRVYSGADAKSVGLVDKLGGLQDAISRTVELSEAKDAKILMLPEPKNPFDGLFAVPEKDEHEFISAAPTRSLQSISLSSSDLLTKELRQMLPLSLSQQLHEFSKQLKSIQKDQIQLLSPALPKL</sequence>
<reference evidence="10" key="1">
    <citation type="journal article" date="2019" name="Int. J. Syst. Evol. Microbiol.">
        <title>The Global Catalogue of Microorganisms (GCM) 10K type strain sequencing project: providing services to taxonomists for standard genome sequencing and annotation.</title>
        <authorList>
            <consortium name="The Broad Institute Genomics Platform"/>
            <consortium name="The Broad Institute Genome Sequencing Center for Infectious Disease"/>
            <person name="Wu L."/>
            <person name="Ma J."/>
        </authorList>
    </citation>
    <scope>NUCLEOTIDE SEQUENCE [LARGE SCALE GENOMIC DNA]</scope>
    <source>
        <strain evidence="10">CCUG 57942</strain>
    </source>
</reference>
<dbReference type="CDD" id="cd07023">
    <property type="entry name" value="S49_Sppa_N_C"/>
    <property type="match status" value="1"/>
</dbReference>
<feature type="chain" id="PRO_5046519370" evidence="7">
    <location>
        <begin position="19"/>
        <end position="589"/>
    </location>
</feature>
<evidence type="ECO:0000313" key="10">
    <source>
        <dbReference type="Proteomes" id="UP001597389"/>
    </source>
</evidence>
<evidence type="ECO:0000256" key="1">
    <source>
        <dbReference type="ARBA" id="ARBA00004370"/>
    </source>
</evidence>
<evidence type="ECO:0000256" key="5">
    <source>
        <dbReference type="ARBA" id="ARBA00022825"/>
    </source>
</evidence>
<dbReference type="EMBL" id="JBHUJB010000089">
    <property type="protein sequence ID" value="MFD2160703.1"/>
    <property type="molecule type" value="Genomic_DNA"/>
</dbReference>
<keyword evidence="5" id="KW-0720">Serine protease</keyword>
<keyword evidence="6" id="KW-0472">Membrane</keyword>
<dbReference type="InterPro" id="IPR047217">
    <property type="entry name" value="S49_SppA_67K_type_N"/>
</dbReference>
<name>A0ABW4ZFJ9_9BACT</name>
<evidence type="ECO:0000313" key="9">
    <source>
        <dbReference type="EMBL" id="MFD2160703.1"/>
    </source>
</evidence>
<dbReference type="InterPro" id="IPR002142">
    <property type="entry name" value="Peptidase_S49"/>
</dbReference>
<dbReference type="InterPro" id="IPR004634">
    <property type="entry name" value="Pept_S49_pIV"/>
</dbReference>
<dbReference type="NCBIfam" id="TIGR00706">
    <property type="entry name" value="SppA_dom"/>
    <property type="match status" value="1"/>
</dbReference>
<feature type="domain" description="Peptidase S49" evidence="8">
    <location>
        <begin position="97"/>
        <end position="246"/>
    </location>
</feature>
<comment type="subcellular location">
    <subcellularLocation>
        <location evidence="1">Membrane</location>
    </subcellularLocation>
</comment>
<dbReference type="RefSeq" id="WP_377178893.1">
    <property type="nucleotide sequence ID" value="NZ_JBHUJB010000089.1"/>
</dbReference>
<accession>A0ABW4ZFJ9</accession>
<protein>
    <submittedName>
        <fullName evidence="9">Signal peptide peptidase SppA</fullName>
    </submittedName>
</protein>
<dbReference type="SUPFAM" id="SSF52096">
    <property type="entry name" value="ClpP/crotonase"/>
    <property type="match status" value="2"/>
</dbReference>
<gene>
    <name evidence="9" type="primary">sppA</name>
    <name evidence="9" type="ORF">ACFSW8_17495</name>
</gene>
<dbReference type="InterPro" id="IPR004635">
    <property type="entry name" value="Pept_S49_SppA"/>
</dbReference>
<dbReference type="Proteomes" id="UP001597389">
    <property type="component" value="Unassembled WGS sequence"/>
</dbReference>
<evidence type="ECO:0000256" key="6">
    <source>
        <dbReference type="ARBA" id="ARBA00023136"/>
    </source>
</evidence>
<organism evidence="9 10">
    <name type="scientific">Rubritalea tangerina</name>
    <dbReference type="NCBI Taxonomy" id="430798"/>
    <lineage>
        <taxon>Bacteria</taxon>
        <taxon>Pseudomonadati</taxon>
        <taxon>Verrucomicrobiota</taxon>
        <taxon>Verrucomicrobiia</taxon>
        <taxon>Verrucomicrobiales</taxon>
        <taxon>Rubritaleaceae</taxon>
        <taxon>Rubritalea</taxon>
    </lineage>
</organism>
<evidence type="ECO:0000259" key="8">
    <source>
        <dbReference type="Pfam" id="PF01343"/>
    </source>
</evidence>
<dbReference type="CDD" id="cd07018">
    <property type="entry name" value="S49_SppA_67K_type"/>
    <property type="match status" value="1"/>
</dbReference>
<dbReference type="Gene3D" id="3.90.226.10">
    <property type="entry name" value="2-enoyl-CoA Hydratase, Chain A, domain 1"/>
    <property type="match status" value="3"/>
</dbReference>
<dbReference type="InterPro" id="IPR029045">
    <property type="entry name" value="ClpP/crotonase-like_dom_sf"/>
</dbReference>
<comment type="caution">
    <text evidence="9">The sequence shown here is derived from an EMBL/GenBank/DDBJ whole genome shotgun (WGS) entry which is preliminary data.</text>
</comment>
<keyword evidence="7" id="KW-0732">Signal</keyword>
<proteinExistence type="inferred from homology"/>
<dbReference type="PANTHER" id="PTHR33209:SF1">
    <property type="entry name" value="PEPTIDASE S49 DOMAIN-CONTAINING PROTEIN"/>
    <property type="match status" value="1"/>
</dbReference>
<keyword evidence="10" id="KW-1185">Reference proteome</keyword>
<evidence type="ECO:0000256" key="2">
    <source>
        <dbReference type="ARBA" id="ARBA00008683"/>
    </source>
</evidence>
<keyword evidence="3" id="KW-0645">Protease</keyword>
<comment type="similarity">
    <text evidence="2">Belongs to the peptidase S49 family.</text>
</comment>
<dbReference type="Gene3D" id="6.20.330.10">
    <property type="match status" value="1"/>
</dbReference>
<feature type="signal peptide" evidence="7">
    <location>
        <begin position="1"/>
        <end position="18"/>
    </location>
</feature>
<evidence type="ECO:0000256" key="3">
    <source>
        <dbReference type="ARBA" id="ARBA00022670"/>
    </source>
</evidence>
<keyword evidence="4" id="KW-0378">Hydrolase</keyword>
<evidence type="ECO:0000256" key="4">
    <source>
        <dbReference type="ARBA" id="ARBA00022801"/>
    </source>
</evidence>
<evidence type="ECO:0000256" key="7">
    <source>
        <dbReference type="SAM" id="SignalP"/>
    </source>
</evidence>